<dbReference type="InterPro" id="IPR003423">
    <property type="entry name" value="OMP_efflux"/>
</dbReference>
<gene>
    <name evidence="3" type="ORF">BG61_34575</name>
</gene>
<dbReference type="SUPFAM" id="SSF56954">
    <property type="entry name" value="Outer membrane efflux proteins (OEP)"/>
    <property type="match status" value="1"/>
</dbReference>
<dbReference type="GO" id="GO:0005886">
    <property type="term" value="C:plasma membrane"/>
    <property type="evidence" value="ECO:0007669"/>
    <property type="project" value="UniProtKB-SubCell"/>
</dbReference>
<dbReference type="PANTHER" id="PTHR30203:SF33">
    <property type="entry name" value="BLR4455 PROTEIN"/>
    <property type="match status" value="1"/>
</dbReference>
<evidence type="ECO:0000256" key="1">
    <source>
        <dbReference type="ARBA" id="ARBA00007613"/>
    </source>
</evidence>
<keyword evidence="2" id="KW-0472">Membrane</keyword>
<sequence>MTTSLFALFGLSLPGALARPERALCADALPSPGRRASRLARACRPAPGTRVPSLAVASLTLALGACSFGPNGNPPAMPQPAHYGALQQPAQTVTAQGTSQRFVAGAKPVPQWWKLYRSSALDALVDEGLRNSPDLGAADKRLAAAREQLKAQIGASMLPSIDAGAQASRQRGFGVPDFGPPTVVYNLFVGQLQAQYTFDIFGAARYANASLAAQVDSQAFQFDAARRALAANIVTGAIGAAALRAQIDVTERLVALANDDARDARRRYELGSASRSEALDAEQSAASLAASLPGLRAQSLATRHALAVLLGRTPDQAPDDLDLASLAVPEDVPVVVPSELLATRPDIQVADAAVKAAAADVGVATAQLFPSLSLSASMGKGGFSWPTALSGAGALWSIGASLSQPIFHGGALLAQRRAAYETYDAAVLRYKQTVLSAFQNVANTLAALEQDGDALASADAASRASEGAFNDAAARVRLGAIPPRAARASEQQYRSAQLNAIRHAGARLSDTASLFQAMGSPAGVAQEAQATQR</sequence>
<protein>
    <submittedName>
        <fullName evidence="3">RND transporter</fullName>
    </submittedName>
</protein>
<keyword evidence="4" id="KW-1185">Reference proteome</keyword>
<comment type="subcellular location">
    <subcellularLocation>
        <location evidence="2">Cell membrane</location>
        <topology evidence="2">Lipid-anchor</topology>
    </subcellularLocation>
</comment>
<evidence type="ECO:0000313" key="4">
    <source>
        <dbReference type="Proteomes" id="UP000027466"/>
    </source>
</evidence>
<dbReference type="PANTHER" id="PTHR30203">
    <property type="entry name" value="OUTER MEMBRANE CATION EFFLUX PROTEIN"/>
    <property type="match status" value="1"/>
</dbReference>
<dbReference type="AlphaFoldDB" id="A0A069PPF8"/>
<dbReference type="EMBL" id="JFHC01000065">
    <property type="protein sequence ID" value="KDR39151.1"/>
    <property type="molecule type" value="Genomic_DNA"/>
</dbReference>
<dbReference type="NCBIfam" id="TIGR01845">
    <property type="entry name" value="outer_NodT"/>
    <property type="match status" value="1"/>
</dbReference>
<keyword evidence="2" id="KW-1134">Transmembrane beta strand</keyword>
<keyword evidence="2" id="KW-0449">Lipoprotein</keyword>
<reference evidence="3 4" key="1">
    <citation type="submission" date="2014-03" db="EMBL/GenBank/DDBJ databases">
        <title>Draft Genome Sequences of Four Burkholderia Strains.</title>
        <authorList>
            <person name="Liu X.Y."/>
            <person name="Li C.X."/>
            <person name="Xu J.H."/>
        </authorList>
    </citation>
    <scope>NUCLEOTIDE SEQUENCE [LARGE SCALE GENOMIC DNA]</scope>
    <source>
        <strain evidence="3 4">DSM 50014</strain>
    </source>
</reference>
<dbReference type="Gene3D" id="1.20.1600.10">
    <property type="entry name" value="Outer membrane efflux proteins (OEP)"/>
    <property type="match status" value="1"/>
</dbReference>
<dbReference type="Pfam" id="PF02321">
    <property type="entry name" value="OEP"/>
    <property type="match status" value="2"/>
</dbReference>
<dbReference type="InterPro" id="IPR010131">
    <property type="entry name" value="MdtP/NodT-like"/>
</dbReference>
<name>A0A069PPF8_9BURK</name>
<evidence type="ECO:0000313" key="3">
    <source>
        <dbReference type="EMBL" id="KDR39151.1"/>
    </source>
</evidence>
<dbReference type="Gene3D" id="2.20.200.10">
    <property type="entry name" value="Outer membrane efflux proteins (OEP)"/>
    <property type="match status" value="1"/>
</dbReference>
<dbReference type="STRING" id="60547.GCA_000751215_02336"/>
<comment type="caution">
    <text evidence="3">The sequence shown here is derived from an EMBL/GenBank/DDBJ whole genome shotgun (WGS) entry which is preliminary data.</text>
</comment>
<accession>A0A069PPF8</accession>
<keyword evidence="2" id="KW-0564">Palmitate</keyword>
<organism evidence="3 4">
    <name type="scientific">Caballeronia glathei</name>
    <dbReference type="NCBI Taxonomy" id="60547"/>
    <lineage>
        <taxon>Bacteria</taxon>
        <taxon>Pseudomonadati</taxon>
        <taxon>Pseudomonadota</taxon>
        <taxon>Betaproteobacteria</taxon>
        <taxon>Burkholderiales</taxon>
        <taxon>Burkholderiaceae</taxon>
        <taxon>Caballeronia</taxon>
    </lineage>
</organism>
<dbReference type="GO" id="GO:0015562">
    <property type="term" value="F:efflux transmembrane transporter activity"/>
    <property type="evidence" value="ECO:0007669"/>
    <property type="project" value="InterPro"/>
</dbReference>
<keyword evidence="2" id="KW-0812">Transmembrane</keyword>
<dbReference type="Proteomes" id="UP000027466">
    <property type="component" value="Unassembled WGS sequence"/>
</dbReference>
<dbReference type="RefSeq" id="WP_081868225.1">
    <property type="nucleotide sequence ID" value="NZ_CADFFX010000001.1"/>
</dbReference>
<proteinExistence type="inferred from homology"/>
<comment type="similarity">
    <text evidence="1 2">Belongs to the outer membrane factor (OMF) (TC 1.B.17) family.</text>
</comment>
<evidence type="ECO:0000256" key="2">
    <source>
        <dbReference type="RuleBase" id="RU362097"/>
    </source>
</evidence>